<dbReference type="InterPro" id="IPR000727">
    <property type="entry name" value="T_SNARE_dom"/>
</dbReference>
<dbReference type="PROSITE" id="PS50195">
    <property type="entry name" value="PX"/>
    <property type="match status" value="1"/>
</dbReference>
<proteinExistence type="predicted"/>
<keyword evidence="2" id="KW-0926">Vacuole</keyword>
<dbReference type="CDD" id="cd15858">
    <property type="entry name" value="SNARE_VAM7"/>
    <property type="match status" value="1"/>
</dbReference>
<evidence type="ECO:0000259" key="7">
    <source>
        <dbReference type="PROSITE" id="PS50195"/>
    </source>
</evidence>
<dbReference type="PROSITE" id="PS50192">
    <property type="entry name" value="T_SNARE"/>
    <property type="match status" value="1"/>
</dbReference>
<dbReference type="SUPFAM" id="SSF64268">
    <property type="entry name" value="PX domain"/>
    <property type="match status" value="1"/>
</dbReference>
<comment type="function">
    <text evidence="4">Essential for proper morphogenesis of the vacuole. May exist as structural reinforcement on the surface of the vacuolar membrane and be required for maintenance against rupture by osmotic pressure.</text>
</comment>
<dbReference type="PANTHER" id="PTHR22775:SF3">
    <property type="entry name" value="SORTING NEXIN-13"/>
    <property type="match status" value="1"/>
</dbReference>
<dbReference type="CDD" id="cd06897">
    <property type="entry name" value="PX_SNARE"/>
    <property type="match status" value="1"/>
</dbReference>
<dbReference type="GO" id="GO:0097576">
    <property type="term" value="P:vacuole fusion"/>
    <property type="evidence" value="ECO:0007669"/>
    <property type="project" value="UniProtKB-ARBA"/>
</dbReference>
<organism evidence="8">
    <name type="scientific">Phaffia rhodozyma</name>
    <name type="common">Yeast</name>
    <name type="synonym">Xanthophyllomyces dendrorhous</name>
    <dbReference type="NCBI Taxonomy" id="264483"/>
    <lineage>
        <taxon>Eukaryota</taxon>
        <taxon>Fungi</taxon>
        <taxon>Dikarya</taxon>
        <taxon>Basidiomycota</taxon>
        <taxon>Agaricomycotina</taxon>
        <taxon>Tremellomycetes</taxon>
        <taxon>Cystofilobasidiales</taxon>
        <taxon>Mrakiaceae</taxon>
        <taxon>Phaffia</taxon>
    </lineage>
</organism>
<evidence type="ECO:0000256" key="4">
    <source>
        <dbReference type="ARBA" id="ARBA00054927"/>
    </source>
</evidence>
<dbReference type="GO" id="GO:0007034">
    <property type="term" value="P:vacuolar transport"/>
    <property type="evidence" value="ECO:0007669"/>
    <property type="project" value="UniProtKB-ARBA"/>
</dbReference>
<dbReference type="GO" id="GO:0035091">
    <property type="term" value="F:phosphatidylinositol binding"/>
    <property type="evidence" value="ECO:0007669"/>
    <property type="project" value="InterPro"/>
</dbReference>
<dbReference type="GO" id="GO:0016192">
    <property type="term" value="P:vesicle-mediated transport"/>
    <property type="evidence" value="ECO:0007669"/>
    <property type="project" value="UniProtKB-ARBA"/>
</dbReference>
<protein>
    <submittedName>
        <fullName evidence="8">VAM7</fullName>
    </submittedName>
</protein>
<dbReference type="EMBL" id="LN483345">
    <property type="protein sequence ID" value="CDZ98372.1"/>
    <property type="molecule type" value="Genomic_DNA"/>
</dbReference>
<dbReference type="GO" id="GO:0000329">
    <property type="term" value="C:fungal-type vacuole membrane"/>
    <property type="evidence" value="ECO:0007669"/>
    <property type="project" value="UniProtKB-ARBA"/>
</dbReference>
<dbReference type="SMART" id="SM00312">
    <property type="entry name" value="PX"/>
    <property type="match status" value="1"/>
</dbReference>
<evidence type="ECO:0000259" key="6">
    <source>
        <dbReference type="PROSITE" id="PS50192"/>
    </source>
</evidence>
<feature type="domain" description="T-SNARE coiled-coil homology" evidence="6">
    <location>
        <begin position="324"/>
        <end position="386"/>
    </location>
</feature>
<evidence type="ECO:0000256" key="1">
    <source>
        <dbReference type="ARBA" id="ARBA00004116"/>
    </source>
</evidence>
<evidence type="ECO:0000256" key="2">
    <source>
        <dbReference type="ARBA" id="ARBA00022554"/>
    </source>
</evidence>
<feature type="domain" description="PX" evidence="7">
    <location>
        <begin position="1"/>
        <end position="119"/>
    </location>
</feature>
<dbReference type="AlphaFoldDB" id="A0A0F7SMU6"/>
<dbReference type="FunFam" id="1.20.5.110:FF:000058">
    <property type="entry name" value="VAM7p Vacuolar SNARE protein"/>
    <property type="match status" value="1"/>
</dbReference>
<evidence type="ECO:0000256" key="5">
    <source>
        <dbReference type="SAM" id="MobiDB-lite"/>
    </source>
</evidence>
<dbReference type="InterPro" id="IPR036871">
    <property type="entry name" value="PX_dom_sf"/>
</dbReference>
<dbReference type="SMART" id="SM00397">
    <property type="entry name" value="t_SNARE"/>
    <property type="match status" value="1"/>
</dbReference>
<reference evidence="8" key="1">
    <citation type="submission" date="2014-08" db="EMBL/GenBank/DDBJ databases">
        <authorList>
            <person name="Sharma Rahul"/>
            <person name="Thines Marco"/>
        </authorList>
    </citation>
    <scope>NUCLEOTIDE SEQUENCE</scope>
</reference>
<evidence type="ECO:0000313" key="8">
    <source>
        <dbReference type="EMBL" id="CDZ98372.1"/>
    </source>
</evidence>
<accession>A0A0F7SMU6</accession>
<keyword evidence="3" id="KW-0175">Coiled coil</keyword>
<dbReference type="Gene3D" id="3.30.1520.10">
    <property type="entry name" value="Phox-like domain"/>
    <property type="match status" value="1"/>
</dbReference>
<dbReference type="InterPro" id="IPR001683">
    <property type="entry name" value="PX_dom"/>
</dbReference>
<dbReference type="PANTHER" id="PTHR22775">
    <property type="entry name" value="SORTING NEXIN"/>
    <property type="match status" value="1"/>
</dbReference>
<sequence>MSIQSILIPATQTRQSPAPHTVYQVRITTGVRSWDVYRRYSDFESLVQELRSETGKDVDGEKIPPKRVWSLKKSINDQKLIEERRVGLESYLRHILSHRNPVWRTSHAFLDFLSAPPLPSANSSHSKANGPDPSATPGSSLAPAPSSITTSPAWLAEHVTLSSLVRTIRSSLSKRDALLQSGNPSGGHIAHIQAKKDLTVLVNRLSTLVVSLDIVAKTERLGDGEIKRRAELLGRLQDECLTLGKAVENARKPPVIGNGFQAGSLSSGATGRQDDLVDGESRRALLGPGPSAVKTVRTLGGAPPGQETEETRPLDGGGLMHLQQTKINQQDSMLTQLSSILQRQRVIGEAIGQEITEQNELLDKLDSEVDVTGAKLGKAKRTMNRLN</sequence>
<name>A0A0F7SMU6_PHARH</name>
<feature type="region of interest" description="Disordered" evidence="5">
    <location>
        <begin position="120"/>
        <end position="147"/>
    </location>
</feature>
<evidence type="ECO:0000256" key="3">
    <source>
        <dbReference type="ARBA" id="ARBA00023054"/>
    </source>
</evidence>
<comment type="subcellular location">
    <subcellularLocation>
        <location evidence="1">Vacuole</location>
    </subcellularLocation>
</comment>
<dbReference type="Gene3D" id="1.20.5.110">
    <property type="match status" value="1"/>
</dbReference>
<dbReference type="SUPFAM" id="SSF58038">
    <property type="entry name" value="SNARE fusion complex"/>
    <property type="match status" value="1"/>
</dbReference>
<dbReference type="Pfam" id="PF00787">
    <property type="entry name" value="PX"/>
    <property type="match status" value="1"/>
</dbReference>